<dbReference type="EMBL" id="CP006585">
    <property type="protein sequence ID" value="AGW12025.1"/>
    <property type="molecule type" value="Genomic_DNA"/>
</dbReference>
<keyword evidence="2" id="KW-0732">Signal</keyword>
<keyword evidence="4" id="KW-1185">Reference proteome</keyword>
<dbReference type="KEGG" id="dgg:DGI_0087"/>
<gene>
    <name evidence="3" type="ORF">DGI_0087</name>
</gene>
<evidence type="ECO:0008006" key="5">
    <source>
        <dbReference type="Google" id="ProtNLM"/>
    </source>
</evidence>
<feature type="signal peptide" evidence="2">
    <location>
        <begin position="1"/>
        <end position="31"/>
    </location>
</feature>
<feature type="compositionally biased region" description="Pro residues" evidence="1">
    <location>
        <begin position="82"/>
        <end position="99"/>
    </location>
</feature>
<dbReference type="PROSITE" id="PS51257">
    <property type="entry name" value="PROKAR_LIPOPROTEIN"/>
    <property type="match status" value="1"/>
</dbReference>
<evidence type="ECO:0000313" key="4">
    <source>
        <dbReference type="Proteomes" id="UP000016587"/>
    </source>
</evidence>
<evidence type="ECO:0000256" key="2">
    <source>
        <dbReference type="SAM" id="SignalP"/>
    </source>
</evidence>
<dbReference type="HOGENOM" id="CLU_1228294_0_0_7"/>
<accession>T2G616</accession>
<reference evidence="4" key="2">
    <citation type="submission" date="2013-07" db="EMBL/GenBank/DDBJ databases">
        <authorList>
            <person name="Morais-Silva F.O."/>
            <person name="Rezende A.M."/>
            <person name="Pimentel C."/>
            <person name="Resende D.M."/>
            <person name="Santos C.I."/>
            <person name="Clemente C."/>
            <person name="de Oliveira L.M."/>
            <person name="da Silva S.M."/>
            <person name="Costa D.A."/>
            <person name="Varela-Raposo A."/>
            <person name="Horacio E.C.A."/>
            <person name="Matos M."/>
            <person name="Flores O."/>
            <person name="Ruiz J.C."/>
            <person name="Rodrigues-Pousada C."/>
        </authorList>
    </citation>
    <scope>NUCLEOTIDE SEQUENCE [LARGE SCALE GENOMIC DNA]</scope>
    <source>
        <strain evidence="4">ATCC 19364 / DSM 1382 / NCIMB 9332 / VKM B-1759</strain>
    </source>
</reference>
<dbReference type="OrthoDB" id="9890736at2"/>
<organism evidence="3 4">
    <name type="scientific">Megalodesulfovibrio gigas (strain ATCC 19364 / DSM 1382 / NCIMB 9332 / VKM B-1759)</name>
    <name type="common">Desulfovibrio gigas</name>
    <dbReference type="NCBI Taxonomy" id="1121448"/>
    <lineage>
        <taxon>Bacteria</taxon>
        <taxon>Pseudomonadati</taxon>
        <taxon>Thermodesulfobacteriota</taxon>
        <taxon>Desulfovibrionia</taxon>
        <taxon>Desulfovibrionales</taxon>
        <taxon>Desulfovibrionaceae</taxon>
        <taxon>Megalodesulfovibrio</taxon>
    </lineage>
</organism>
<dbReference type="Proteomes" id="UP000016587">
    <property type="component" value="Chromosome"/>
</dbReference>
<feature type="compositionally biased region" description="Low complexity" evidence="1">
    <location>
        <begin position="56"/>
        <end position="71"/>
    </location>
</feature>
<sequence length="225" mass="23973">MMKTACVMRLRQVLLPAGVLMCLVGSTLSLSGCAWPFGESPDPASQQATEDEQNRTAEAAAPQTEAAMPQAVKQPVVQETPKTPPQETPPPTLPAPPAPVAAVPTAAGDLVFLNVNELLAASAQAEKAGKFLGDIEPFDAFPFLDGADTVGRAFKAGPKGELMVKYFAFHVPGKSFDRRVYGYLVDAGNGRVFGHFDTDADGIFDAHTLEPSLRFDLYEKVKPGQ</sequence>
<dbReference type="RefSeq" id="WP_021758597.1">
    <property type="nucleotide sequence ID" value="NC_022444.1"/>
</dbReference>
<dbReference type="AlphaFoldDB" id="T2G616"/>
<feature type="chain" id="PRO_5004588160" description="Lipoprotein" evidence="2">
    <location>
        <begin position="32"/>
        <end position="225"/>
    </location>
</feature>
<proteinExistence type="predicted"/>
<evidence type="ECO:0000313" key="3">
    <source>
        <dbReference type="EMBL" id="AGW12025.1"/>
    </source>
</evidence>
<evidence type="ECO:0000256" key="1">
    <source>
        <dbReference type="SAM" id="MobiDB-lite"/>
    </source>
</evidence>
<feature type="region of interest" description="Disordered" evidence="1">
    <location>
        <begin position="40"/>
        <end position="100"/>
    </location>
</feature>
<reference evidence="3 4" key="1">
    <citation type="journal article" date="2013" name="J. Bacteriol.">
        <title>Roles of HynAB and Ech, the only two hydrogenases found in the model sulfate reducer Desulfovibrio gigas.</title>
        <authorList>
            <person name="Morais-Silva F.O."/>
            <person name="Santos C.I."/>
            <person name="Rodrigues R."/>
            <person name="Pereira I.A."/>
            <person name="Rodrigues-Pousada C."/>
        </authorList>
    </citation>
    <scope>NUCLEOTIDE SEQUENCE [LARGE SCALE GENOMIC DNA]</scope>
    <source>
        <strain evidence="4">ATCC 19364 / DSM 1382 / NCIMB 9332 / VKM B-1759</strain>
    </source>
</reference>
<name>T2G616_MEGG1</name>
<dbReference type="PATRIC" id="fig|1121448.10.peg.85"/>
<protein>
    <recommendedName>
        <fullName evidence="5">Lipoprotein</fullName>
    </recommendedName>
</protein>